<dbReference type="AlphaFoldDB" id="A0AA47JDZ4"/>
<protein>
    <submittedName>
        <fullName evidence="1">Uncharacterized protein</fullName>
    </submittedName>
</protein>
<organism evidence="1 2">
    <name type="scientific">Vibrio parahaemolyticus</name>
    <dbReference type="NCBI Taxonomy" id="670"/>
    <lineage>
        <taxon>Bacteria</taxon>
        <taxon>Pseudomonadati</taxon>
        <taxon>Pseudomonadota</taxon>
        <taxon>Gammaproteobacteria</taxon>
        <taxon>Vibrionales</taxon>
        <taxon>Vibrionaceae</taxon>
        <taxon>Vibrio</taxon>
    </lineage>
</organism>
<gene>
    <name evidence="1" type="ORF">O1Q84_10515</name>
</gene>
<sequence length="184" mass="21058">MPLNHSSQYSELTDEHFSLIGRVVVEWSNVEFLLGCMLSRLLFTPEFPGRVFSRGMGAARLQNAIEDALELQELRYHNIVVPESTVTEIRKMNKKLNSLRKTRNKFAHFCWARFNDNEIFGTGFSSATSGSKHQEKDYVSLTIKELKDFYAQLYELVENMSSIVESLPEMPEKGISQKLRGSTA</sequence>
<reference evidence="1" key="1">
    <citation type="submission" date="2022-12" db="EMBL/GenBank/DDBJ databases">
        <title>Vibrio parahaemolyticus become highly virulent by producing novel Tc toxins.</title>
        <authorList>
            <person name="Yang F."/>
            <person name="You Y."/>
            <person name="Lai Q."/>
            <person name="Xu L."/>
            <person name="Li F."/>
        </authorList>
    </citation>
    <scope>NUCLEOTIDE SEQUENCE</scope>
    <source>
        <strain evidence="1">Vp-HL-202005</strain>
    </source>
</reference>
<dbReference type="EMBL" id="CP114194">
    <property type="protein sequence ID" value="WAT89077.1"/>
    <property type="molecule type" value="Genomic_DNA"/>
</dbReference>
<evidence type="ECO:0000313" key="2">
    <source>
        <dbReference type="Proteomes" id="UP001156560"/>
    </source>
</evidence>
<accession>A0AA47JDZ4</accession>
<proteinExistence type="predicted"/>
<dbReference type="RefSeq" id="WP_025787481.1">
    <property type="nucleotide sequence ID" value="NZ_CP114194.1"/>
</dbReference>
<evidence type="ECO:0000313" key="1">
    <source>
        <dbReference type="EMBL" id="WAT89077.1"/>
    </source>
</evidence>
<name>A0AA47JDZ4_VIBPH</name>
<dbReference type="Proteomes" id="UP001156560">
    <property type="component" value="Chromosome 1"/>
</dbReference>